<sequence length="50" mass="5302">MDEMTGLEIGEGSPADFGALYSIGSPHIDWDYLDTILAAGVKSPADDEDD</sequence>
<gene>
    <name evidence="1" type="ORF">LTR09_007704</name>
</gene>
<dbReference type="AlphaFoldDB" id="A0AAJ0G6X7"/>
<protein>
    <submittedName>
        <fullName evidence="1">Uncharacterized protein</fullName>
    </submittedName>
</protein>
<accession>A0AAJ0G6X7</accession>
<organism evidence="1 2">
    <name type="scientific">Extremus antarcticus</name>
    <dbReference type="NCBI Taxonomy" id="702011"/>
    <lineage>
        <taxon>Eukaryota</taxon>
        <taxon>Fungi</taxon>
        <taxon>Dikarya</taxon>
        <taxon>Ascomycota</taxon>
        <taxon>Pezizomycotina</taxon>
        <taxon>Dothideomycetes</taxon>
        <taxon>Dothideomycetidae</taxon>
        <taxon>Mycosphaerellales</taxon>
        <taxon>Extremaceae</taxon>
        <taxon>Extremus</taxon>
    </lineage>
</organism>
<comment type="caution">
    <text evidence="1">The sequence shown here is derived from an EMBL/GenBank/DDBJ whole genome shotgun (WGS) entry which is preliminary data.</text>
</comment>
<proteinExistence type="predicted"/>
<evidence type="ECO:0000313" key="1">
    <source>
        <dbReference type="EMBL" id="KAK3051308.1"/>
    </source>
</evidence>
<reference evidence="1" key="1">
    <citation type="submission" date="2023-04" db="EMBL/GenBank/DDBJ databases">
        <title>Black Yeasts Isolated from many extreme environments.</title>
        <authorList>
            <person name="Coleine C."/>
            <person name="Stajich J.E."/>
            <person name="Selbmann L."/>
        </authorList>
    </citation>
    <scope>NUCLEOTIDE SEQUENCE</scope>
    <source>
        <strain evidence="1">CCFEE 5312</strain>
    </source>
</reference>
<keyword evidence="2" id="KW-1185">Reference proteome</keyword>
<dbReference type="EMBL" id="JAWDJX010000027">
    <property type="protein sequence ID" value="KAK3051308.1"/>
    <property type="molecule type" value="Genomic_DNA"/>
</dbReference>
<name>A0AAJ0G6X7_9PEZI</name>
<evidence type="ECO:0000313" key="2">
    <source>
        <dbReference type="Proteomes" id="UP001271007"/>
    </source>
</evidence>
<dbReference type="Proteomes" id="UP001271007">
    <property type="component" value="Unassembled WGS sequence"/>
</dbReference>